<feature type="compositionally biased region" description="Low complexity" evidence="2">
    <location>
        <begin position="240"/>
        <end position="249"/>
    </location>
</feature>
<proteinExistence type="inferred from homology"/>
<dbReference type="InterPro" id="IPR003325">
    <property type="entry name" value="TerD"/>
</dbReference>
<dbReference type="Proteomes" id="UP000011124">
    <property type="component" value="Chromosome"/>
</dbReference>
<dbReference type="PIRSF" id="PIRSF037118">
    <property type="entry name" value="Tellurite_resistance_TerA"/>
    <property type="match status" value="1"/>
</dbReference>
<gene>
    <name evidence="4" type="ordered locus">Selsp_0095</name>
</gene>
<name>F4EXD8_SELS3</name>
<dbReference type="InterPro" id="IPR051324">
    <property type="entry name" value="Stress/Tellurium_Resist"/>
</dbReference>
<dbReference type="Gene3D" id="2.60.60.30">
    <property type="entry name" value="sav2460 like domains"/>
    <property type="match status" value="2"/>
</dbReference>
<comment type="similarity">
    <text evidence="1">Belongs to the CAPAB/TerDEXZ family.</text>
</comment>
<keyword evidence="5" id="KW-1185">Reference proteome</keyword>
<dbReference type="AlphaFoldDB" id="F4EXD8"/>
<evidence type="ECO:0000313" key="5">
    <source>
        <dbReference type="Proteomes" id="UP000011124"/>
    </source>
</evidence>
<dbReference type="InterPro" id="IPR017115">
    <property type="entry name" value="Tellurite_resistance_TerA"/>
</dbReference>
<feature type="compositionally biased region" description="Pro residues" evidence="2">
    <location>
        <begin position="266"/>
        <end position="285"/>
    </location>
</feature>
<evidence type="ECO:0000256" key="1">
    <source>
        <dbReference type="ARBA" id="ARBA00008775"/>
    </source>
</evidence>
<dbReference type="PANTHER" id="PTHR32097:SF4">
    <property type="entry name" value="GENERAL STRESS PROTEIN 16U"/>
    <property type="match status" value="1"/>
</dbReference>
<organism evidence="4 5">
    <name type="scientific">Selenomonas sputigena (strain ATCC 35185 / DSM 20758 / CCUG 44933 / VPI D19B-28)</name>
    <dbReference type="NCBI Taxonomy" id="546271"/>
    <lineage>
        <taxon>Bacteria</taxon>
        <taxon>Bacillati</taxon>
        <taxon>Bacillota</taxon>
        <taxon>Negativicutes</taxon>
        <taxon>Selenomonadales</taxon>
        <taxon>Selenomonadaceae</taxon>
        <taxon>Selenomonas</taxon>
    </lineage>
</organism>
<dbReference type="KEGG" id="ssg:Selsp_0095"/>
<feature type="region of interest" description="Disordered" evidence="2">
    <location>
        <begin position="186"/>
        <end position="295"/>
    </location>
</feature>
<sequence>MGMNISKGQKADLTKNNAGLRSVLVGMGWQANSAIDLDAAAFLLGAGGKVAGDADFVFYGNARHASGAVEHIAAPSGGDRQQVRVDLAAVPASIEKIAVTATIYDADARRQNFSQVAGAYVRVLDAASGAELLRYDLGQGFSVETAIVVGELYRYKGEWKFSAVGAGFSGGLEALCKNFGVEVGEGQGAAPAAPPAPPTAQPRPAAPPAPAAPPTAQPRPAAPTAPPASPAPAAPPAQRPPLNLGRPGAAPAPAPHAPLNLGRPGGAPPVPPVPTAAPPVQPPTAPKKVELKKGQKVSLVKGGGGLGEIAINLNWHQQPQTKKQGLLASIFGGGGGAGGIDLDLGCLYELQDGEIGCVQALGNDFGSLSRRPWIALDGDDRTGSNAAGETLRVNGKMASKIKRILVYTFIYEGVANWQQADGVVTVKCPGSPDIIVRMDEYGSSKAMCAIAMLENINDTFSVEKLVHFFSGHKSMDKAYHWGLRWEPGSKD</sequence>
<dbReference type="Pfam" id="PF02342">
    <property type="entry name" value="TerD"/>
    <property type="match status" value="1"/>
</dbReference>
<reference evidence="4 5" key="1">
    <citation type="submission" date="2011-04" db="EMBL/GenBank/DDBJ databases">
        <title>The complete genome of Selenomonas sputigena DSM 20758.</title>
        <authorList>
            <consortium name="US DOE Joint Genome Institute (JGI-PGF)"/>
            <person name="Lucas S."/>
            <person name="Copeland A."/>
            <person name="Lapidus A."/>
            <person name="Bruce D."/>
            <person name="Goodwin L."/>
            <person name="Pitluck S."/>
            <person name="Peters L."/>
            <person name="Kyrpides N."/>
            <person name="Mavromatis K."/>
            <person name="Ivanova N."/>
            <person name="Ovchinnikova G."/>
            <person name="Teshima H."/>
            <person name="Detter J.C."/>
            <person name="Tapia R."/>
            <person name="Han C."/>
            <person name="Land M."/>
            <person name="Hauser L."/>
            <person name="Markowitz V."/>
            <person name="Cheng J.-F."/>
            <person name="Hugenholtz P."/>
            <person name="Woyke T."/>
            <person name="Wu D."/>
            <person name="Gronow S."/>
            <person name="Wellnitz S."/>
            <person name="Schneider S."/>
            <person name="Klenk H.-P."/>
            <person name="Eisen J.A."/>
        </authorList>
    </citation>
    <scope>NUCLEOTIDE SEQUENCE [LARGE SCALE GENOMIC DNA]</scope>
    <source>
        <strain evidence="5">ATCC 35185 / DSM 20758 / VPI D19B-28</strain>
    </source>
</reference>
<evidence type="ECO:0000256" key="2">
    <source>
        <dbReference type="SAM" id="MobiDB-lite"/>
    </source>
</evidence>
<evidence type="ECO:0000259" key="3">
    <source>
        <dbReference type="Pfam" id="PF02342"/>
    </source>
</evidence>
<dbReference type="HOGENOM" id="CLU_047549_0_0_9"/>
<protein>
    <submittedName>
        <fullName evidence="4">Stress protein</fullName>
    </submittedName>
</protein>
<accession>F4EXD8</accession>
<feature type="compositionally biased region" description="Pro residues" evidence="2">
    <location>
        <begin position="192"/>
        <end position="239"/>
    </location>
</feature>
<feature type="domain" description="TerD" evidence="3">
    <location>
        <begin position="1"/>
        <end position="179"/>
    </location>
</feature>
<dbReference type="EMBL" id="CP002637">
    <property type="protein sequence ID" value="AEB99074.1"/>
    <property type="molecule type" value="Genomic_DNA"/>
</dbReference>
<dbReference type="CDD" id="cd06974">
    <property type="entry name" value="TerD_like"/>
    <property type="match status" value="2"/>
</dbReference>
<evidence type="ECO:0000313" key="4">
    <source>
        <dbReference type="EMBL" id="AEB99074.1"/>
    </source>
</evidence>
<dbReference type="PANTHER" id="PTHR32097">
    <property type="entry name" value="CAMP-BINDING PROTEIN 1-RELATED"/>
    <property type="match status" value="1"/>
</dbReference>